<comment type="caution">
    <text evidence="7">The sequence shown here is derived from an EMBL/GenBank/DDBJ whole genome shotgun (WGS) entry which is preliminary data.</text>
</comment>
<evidence type="ECO:0000256" key="1">
    <source>
        <dbReference type="ARBA" id="ARBA00004123"/>
    </source>
</evidence>
<feature type="compositionally biased region" description="Acidic residues" evidence="5">
    <location>
        <begin position="1"/>
        <end position="16"/>
    </location>
</feature>
<dbReference type="PROSITE" id="PS51360">
    <property type="entry name" value="PLUS3"/>
    <property type="match status" value="1"/>
</dbReference>
<keyword evidence="8" id="KW-1185">Reference proteome</keyword>
<organism evidence="7 8">
    <name type="scientific">Coemansia erecta</name>
    <dbReference type="NCBI Taxonomy" id="147472"/>
    <lineage>
        <taxon>Eukaryota</taxon>
        <taxon>Fungi</taxon>
        <taxon>Fungi incertae sedis</taxon>
        <taxon>Zoopagomycota</taxon>
        <taxon>Kickxellomycotina</taxon>
        <taxon>Kickxellomycetes</taxon>
        <taxon>Kickxellales</taxon>
        <taxon>Kickxellaceae</taxon>
        <taxon>Coemansia</taxon>
    </lineage>
</organism>
<protein>
    <submittedName>
        <fullName evidence="7">RNA polymerase-associated protein rtf1</fullName>
    </submittedName>
</protein>
<comment type="subcellular location">
    <subcellularLocation>
        <location evidence="1">Nucleus</location>
    </subcellularLocation>
</comment>
<dbReference type="PANTHER" id="PTHR13115:SF8">
    <property type="entry name" value="RNA POLYMERASE-ASSOCIATED PROTEIN RTF1 HOMOLOG"/>
    <property type="match status" value="1"/>
</dbReference>
<dbReference type="InterPro" id="IPR004343">
    <property type="entry name" value="Plus-3_dom"/>
</dbReference>
<sequence>MDNLENDILELFDDEAGGGGGGGSEQTRAAAGSEQPRQTRQRRAPRAGGRRSEYSGSSSDVDMDTDASSAGEASADEWGADLMGDQRDRRHLASLPEIERERILAERQEIRDVQNEQRELRNKLRAGVRVSDRRRTAAAADDSRTFGGLKRARLAQRDASRSRSRSPARRGEAAGLAAVNTVCLARNQLEQWVFRPFFAQAVRGAVVRIVTRTRDSSGEHNQYRMMQVVGVATGQPYHINKTLTDRHLRLRFGASERAYSMETISNSPLRAEELAAWEAACQADGARGLTEADVRHKAEGLDQARAYKLSEHEITRMVDERNRLRQLGSGPRVADVALERAKLNQEKAAARQAGDWAALKAADQRLEELGRDSAAHSQAVAATHKPLLAPSKAKLGSFDSARRRPLHPQQPHQHQPAASPAAVAAMELLGQFRLVQPRRVPEPALRAKVTPGYAEIMAANGGFDMSFIAE</sequence>
<evidence type="ECO:0000256" key="5">
    <source>
        <dbReference type="SAM" id="MobiDB-lite"/>
    </source>
</evidence>
<dbReference type="GO" id="GO:1990269">
    <property type="term" value="F:RNA polymerase II C-terminal domain phosphoserine binding"/>
    <property type="evidence" value="ECO:0007669"/>
    <property type="project" value="TreeGrafter"/>
</dbReference>
<dbReference type="InterPro" id="IPR036128">
    <property type="entry name" value="Plus3-like_sf"/>
</dbReference>
<dbReference type="AlphaFoldDB" id="A0A9W7XZ94"/>
<evidence type="ECO:0000313" key="8">
    <source>
        <dbReference type="Proteomes" id="UP001149813"/>
    </source>
</evidence>
<feature type="domain" description="Plus3" evidence="6">
    <location>
        <begin position="173"/>
        <end position="306"/>
    </location>
</feature>
<keyword evidence="4" id="KW-0539">Nucleus</keyword>
<dbReference type="EMBL" id="JANBOJ010000199">
    <property type="protein sequence ID" value="KAJ1721082.1"/>
    <property type="molecule type" value="Genomic_DNA"/>
</dbReference>
<dbReference type="SUPFAM" id="SSF159042">
    <property type="entry name" value="Plus3-like"/>
    <property type="match status" value="1"/>
</dbReference>
<evidence type="ECO:0000259" key="6">
    <source>
        <dbReference type="PROSITE" id="PS51360"/>
    </source>
</evidence>
<evidence type="ECO:0000256" key="3">
    <source>
        <dbReference type="ARBA" id="ARBA00023163"/>
    </source>
</evidence>
<dbReference type="SMART" id="SM00719">
    <property type="entry name" value="Plus3"/>
    <property type="match status" value="1"/>
</dbReference>
<accession>A0A9W7XZ94</accession>
<name>A0A9W7XZ94_9FUNG</name>
<dbReference type="GO" id="GO:0016593">
    <property type="term" value="C:Cdc73/Paf1 complex"/>
    <property type="evidence" value="ECO:0007669"/>
    <property type="project" value="TreeGrafter"/>
</dbReference>
<proteinExistence type="predicted"/>
<dbReference type="Gene3D" id="3.90.70.200">
    <property type="entry name" value="Plus-3 domain"/>
    <property type="match status" value="1"/>
</dbReference>
<dbReference type="OrthoDB" id="166375at2759"/>
<dbReference type="PANTHER" id="PTHR13115">
    <property type="entry name" value="RNA POLYMERASE-ASSOCIATED PROTEIN RTF1 HOMOLOG"/>
    <property type="match status" value="1"/>
</dbReference>
<feature type="region of interest" description="Disordered" evidence="5">
    <location>
        <begin position="1"/>
        <end position="85"/>
    </location>
</feature>
<feature type="region of interest" description="Disordered" evidence="5">
    <location>
        <begin position="135"/>
        <end position="172"/>
    </location>
</feature>
<gene>
    <name evidence="7" type="primary">RTF1</name>
    <name evidence="7" type="ORF">LPJ53_004351</name>
</gene>
<keyword evidence="2" id="KW-0805">Transcription regulation</keyword>
<evidence type="ECO:0000256" key="2">
    <source>
        <dbReference type="ARBA" id="ARBA00023015"/>
    </source>
</evidence>
<dbReference type="GO" id="GO:0003677">
    <property type="term" value="F:DNA binding"/>
    <property type="evidence" value="ECO:0007669"/>
    <property type="project" value="InterPro"/>
</dbReference>
<evidence type="ECO:0000313" key="7">
    <source>
        <dbReference type="EMBL" id="KAJ1721082.1"/>
    </source>
</evidence>
<dbReference type="Proteomes" id="UP001149813">
    <property type="component" value="Unassembled WGS sequence"/>
</dbReference>
<keyword evidence="3" id="KW-0804">Transcription</keyword>
<feature type="compositionally biased region" description="Basic residues" evidence="5">
    <location>
        <begin position="39"/>
        <end position="49"/>
    </location>
</feature>
<dbReference type="Pfam" id="PF03126">
    <property type="entry name" value="Plus-3"/>
    <property type="match status" value="1"/>
</dbReference>
<evidence type="ECO:0000256" key="4">
    <source>
        <dbReference type="ARBA" id="ARBA00023242"/>
    </source>
</evidence>
<reference evidence="7" key="1">
    <citation type="submission" date="2022-07" db="EMBL/GenBank/DDBJ databases">
        <title>Phylogenomic reconstructions and comparative analyses of Kickxellomycotina fungi.</title>
        <authorList>
            <person name="Reynolds N.K."/>
            <person name="Stajich J.E."/>
            <person name="Barry K."/>
            <person name="Grigoriev I.V."/>
            <person name="Crous P."/>
            <person name="Smith M.E."/>
        </authorList>
    </citation>
    <scope>NUCLEOTIDE SEQUENCE</scope>
    <source>
        <strain evidence="7">NBRC 32514</strain>
    </source>
</reference>